<keyword evidence="3" id="KW-0378">Hydrolase</keyword>
<dbReference type="OrthoDB" id="7912889at2"/>
<dbReference type="Pfam" id="PF00768">
    <property type="entry name" value="Peptidase_S11"/>
    <property type="match status" value="1"/>
</dbReference>
<keyword evidence="4" id="KW-0133">Cell shape</keyword>
<dbReference type="GO" id="GO:0071555">
    <property type="term" value="P:cell wall organization"/>
    <property type="evidence" value="ECO:0007669"/>
    <property type="project" value="UniProtKB-KW"/>
</dbReference>
<dbReference type="InterPro" id="IPR012338">
    <property type="entry name" value="Beta-lactam/transpept-like"/>
</dbReference>
<evidence type="ECO:0000256" key="8">
    <source>
        <dbReference type="PIRSR" id="PIRSR618044-2"/>
    </source>
</evidence>
<evidence type="ECO:0000256" key="9">
    <source>
        <dbReference type="RuleBase" id="RU004016"/>
    </source>
</evidence>
<sequence length="291" mass="31601">MTFMTKLNKSRLPALWLILTLVGLAGCQSTEVLSINTTPGTSPTVVAVAPVQERGYSELVLDAGTGKILWQENANELRYPASLTKMMTLYLLFEAVETRRITLDTPFTVSAHAASMPPARLGLPVASTITVRDAATALAVRSANDVAAVVAEHLAGSEEAFARLMTTRARSLGMTRTNFANASGLPDPAQVSTARDMALLALALRSRYPAYQSFFKLEEFRYNGRRYQATNKLLGSVNGVDGMKTGYIRSAGFHLVATAQRGNRRLIAIVMGGETGKARNDRVTELFDQHF</sequence>
<dbReference type="SUPFAM" id="SSF56601">
    <property type="entry name" value="beta-lactamase/transpeptidase-like"/>
    <property type="match status" value="1"/>
</dbReference>
<reference evidence="11 12" key="1">
    <citation type="submission" date="2019-08" db="EMBL/GenBank/DDBJ databases">
        <title>Aureimonas fodiniaquatilis sp. nov., isolated from a coal mine wastewater.</title>
        <authorList>
            <person name="Kim W."/>
        </authorList>
    </citation>
    <scope>NUCLEOTIDE SEQUENCE [LARGE SCALE GENOMIC DNA]</scope>
    <source>
        <strain evidence="11 12">CAU 1482</strain>
    </source>
</reference>
<evidence type="ECO:0000256" key="7">
    <source>
        <dbReference type="PIRSR" id="PIRSR618044-1"/>
    </source>
</evidence>
<organism evidence="11 12">
    <name type="scientific">Aureimonas fodinaquatilis</name>
    <dbReference type="NCBI Taxonomy" id="2565783"/>
    <lineage>
        <taxon>Bacteria</taxon>
        <taxon>Pseudomonadati</taxon>
        <taxon>Pseudomonadota</taxon>
        <taxon>Alphaproteobacteria</taxon>
        <taxon>Hyphomicrobiales</taxon>
        <taxon>Aurantimonadaceae</taxon>
        <taxon>Aureimonas</taxon>
    </lineage>
</organism>
<keyword evidence="11" id="KW-0645">Protease</keyword>
<accession>A0A5B0DZ13</accession>
<dbReference type="PROSITE" id="PS51257">
    <property type="entry name" value="PROKAR_LIPOPROTEIN"/>
    <property type="match status" value="1"/>
</dbReference>
<proteinExistence type="inferred from homology"/>
<dbReference type="GO" id="GO:0009252">
    <property type="term" value="P:peptidoglycan biosynthetic process"/>
    <property type="evidence" value="ECO:0007669"/>
    <property type="project" value="UniProtKB-KW"/>
</dbReference>
<dbReference type="Gene3D" id="3.40.710.10">
    <property type="entry name" value="DD-peptidase/beta-lactamase superfamily"/>
    <property type="match status" value="1"/>
</dbReference>
<dbReference type="RefSeq" id="WP_149300310.1">
    <property type="nucleotide sequence ID" value="NZ_VTWH01000002.1"/>
</dbReference>
<evidence type="ECO:0000256" key="6">
    <source>
        <dbReference type="ARBA" id="ARBA00023316"/>
    </source>
</evidence>
<evidence type="ECO:0000256" key="3">
    <source>
        <dbReference type="ARBA" id="ARBA00022801"/>
    </source>
</evidence>
<feature type="domain" description="Peptidase S11 D-alanyl-D-alanine carboxypeptidase A N-terminal" evidence="10">
    <location>
        <begin position="52"/>
        <end position="274"/>
    </location>
</feature>
<dbReference type="EMBL" id="VTWH01000002">
    <property type="protein sequence ID" value="KAA0971001.1"/>
    <property type="molecule type" value="Genomic_DNA"/>
</dbReference>
<keyword evidence="6" id="KW-0961">Cell wall biogenesis/degradation</keyword>
<feature type="binding site" evidence="8">
    <location>
        <position position="244"/>
    </location>
    <ligand>
        <name>substrate</name>
    </ligand>
</feature>
<comment type="similarity">
    <text evidence="1 9">Belongs to the peptidase S11 family.</text>
</comment>
<feature type="active site" description="Proton acceptor" evidence="7">
    <location>
        <position position="85"/>
    </location>
</feature>
<dbReference type="InterPro" id="IPR018044">
    <property type="entry name" value="Peptidase_S11"/>
</dbReference>
<dbReference type="PANTHER" id="PTHR21581">
    <property type="entry name" value="D-ALANYL-D-ALANINE CARBOXYPEPTIDASE"/>
    <property type="match status" value="1"/>
</dbReference>
<comment type="caution">
    <text evidence="11">The sequence shown here is derived from an EMBL/GenBank/DDBJ whole genome shotgun (WGS) entry which is preliminary data.</text>
</comment>
<dbReference type="InterPro" id="IPR001967">
    <property type="entry name" value="Peptidase_S11_N"/>
</dbReference>
<keyword evidence="5" id="KW-0573">Peptidoglycan synthesis</keyword>
<dbReference type="GO" id="GO:0006508">
    <property type="term" value="P:proteolysis"/>
    <property type="evidence" value="ECO:0007669"/>
    <property type="project" value="InterPro"/>
</dbReference>
<feature type="active site" evidence="7">
    <location>
        <position position="142"/>
    </location>
</feature>
<evidence type="ECO:0000256" key="4">
    <source>
        <dbReference type="ARBA" id="ARBA00022960"/>
    </source>
</evidence>
<evidence type="ECO:0000256" key="2">
    <source>
        <dbReference type="ARBA" id="ARBA00022729"/>
    </source>
</evidence>
<keyword evidence="12" id="KW-1185">Reference proteome</keyword>
<gene>
    <name evidence="11" type="ORF">FPY71_11120</name>
</gene>
<feature type="active site" description="Acyl-ester intermediate" evidence="7">
    <location>
        <position position="82"/>
    </location>
</feature>
<dbReference type="AlphaFoldDB" id="A0A5B0DZ13"/>
<evidence type="ECO:0000313" key="11">
    <source>
        <dbReference type="EMBL" id="KAA0971001.1"/>
    </source>
</evidence>
<dbReference type="Proteomes" id="UP000324738">
    <property type="component" value="Unassembled WGS sequence"/>
</dbReference>
<dbReference type="GO" id="GO:0008360">
    <property type="term" value="P:regulation of cell shape"/>
    <property type="evidence" value="ECO:0007669"/>
    <property type="project" value="UniProtKB-KW"/>
</dbReference>
<dbReference type="GO" id="GO:0009002">
    <property type="term" value="F:serine-type D-Ala-D-Ala carboxypeptidase activity"/>
    <property type="evidence" value="ECO:0007669"/>
    <property type="project" value="InterPro"/>
</dbReference>
<protein>
    <submittedName>
        <fullName evidence="11">D-alanyl-D-alanine carboxypeptidase</fullName>
    </submittedName>
</protein>
<dbReference type="PANTHER" id="PTHR21581:SF6">
    <property type="entry name" value="TRAFFICKING PROTEIN PARTICLE COMPLEX SUBUNIT 12"/>
    <property type="match status" value="1"/>
</dbReference>
<evidence type="ECO:0000313" key="12">
    <source>
        <dbReference type="Proteomes" id="UP000324738"/>
    </source>
</evidence>
<name>A0A5B0DZ13_9HYPH</name>
<dbReference type="PRINTS" id="PR00725">
    <property type="entry name" value="DADACBPTASE1"/>
</dbReference>
<keyword evidence="2" id="KW-0732">Signal</keyword>
<evidence type="ECO:0000256" key="1">
    <source>
        <dbReference type="ARBA" id="ARBA00007164"/>
    </source>
</evidence>
<evidence type="ECO:0000259" key="10">
    <source>
        <dbReference type="Pfam" id="PF00768"/>
    </source>
</evidence>
<evidence type="ECO:0000256" key="5">
    <source>
        <dbReference type="ARBA" id="ARBA00022984"/>
    </source>
</evidence>
<keyword evidence="11" id="KW-0121">Carboxypeptidase</keyword>